<gene>
    <name evidence="7" type="ORF">dnl_05860</name>
</gene>
<evidence type="ECO:0000256" key="2">
    <source>
        <dbReference type="ARBA" id="ARBA00023015"/>
    </source>
</evidence>
<dbReference type="PANTHER" id="PTHR43133:SF51">
    <property type="entry name" value="RNA POLYMERASE SIGMA FACTOR"/>
    <property type="match status" value="1"/>
</dbReference>
<keyword evidence="2" id="KW-0805">Transcription regulation</keyword>
<dbReference type="InterPro" id="IPR036388">
    <property type="entry name" value="WH-like_DNA-bd_sf"/>
</dbReference>
<sequence>MNGCAENIFEMKTNIKAQSDKTAKQDKNQVIKDNDLAARILEGDTWATDELIQKYQQKAFAIAYSMCGWDKEEAKDLTQEAFLKVIKNIKKFKGHSSFYTWFYRIVVNTCLDKRKKKNRWKKIFIPWGLKNQDKDDNKSPMEDMPDMREEADPMKALRGKQLNNEVQKALNSLSDKQRTAFQLKVYHEMTVPEIAKIMDMAEGTIKTHIFRATQYLRKNLQEWER</sequence>
<keyword evidence="4" id="KW-0804">Transcription</keyword>
<dbReference type="AlphaFoldDB" id="A0A975B3Z2"/>
<accession>A0A975B3Z2</accession>
<evidence type="ECO:0000313" key="8">
    <source>
        <dbReference type="Proteomes" id="UP000663720"/>
    </source>
</evidence>
<dbReference type="Gene3D" id="1.10.1740.10">
    <property type="match status" value="1"/>
</dbReference>
<dbReference type="SUPFAM" id="SSF88946">
    <property type="entry name" value="Sigma2 domain of RNA polymerase sigma factors"/>
    <property type="match status" value="1"/>
</dbReference>
<dbReference type="Pfam" id="PF04542">
    <property type="entry name" value="Sigma70_r2"/>
    <property type="match status" value="1"/>
</dbReference>
<evidence type="ECO:0000313" key="7">
    <source>
        <dbReference type="EMBL" id="QTA78364.1"/>
    </source>
</evidence>
<dbReference type="GO" id="GO:0006352">
    <property type="term" value="P:DNA-templated transcription initiation"/>
    <property type="evidence" value="ECO:0007669"/>
    <property type="project" value="InterPro"/>
</dbReference>
<evidence type="ECO:0000259" key="5">
    <source>
        <dbReference type="Pfam" id="PF04542"/>
    </source>
</evidence>
<comment type="similarity">
    <text evidence="1">Belongs to the sigma-70 factor family. ECF subfamily.</text>
</comment>
<dbReference type="EMBL" id="CP061799">
    <property type="protein sequence ID" value="QTA78364.1"/>
    <property type="molecule type" value="Genomic_DNA"/>
</dbReference>
<reference evidence="7" key="1">
    <citation type="journal article" date="2021" name="Microb. Physiol.">
        <title>Proteogenomic Insights into the Physiology of Marine, Sulfate-Reducing, Filamentous Desulfonema limicola and Desulfonema magnum.</title>
        <authorList>
            <person name="Schnaars V."/>
            <person name="Wohlbrand L."/>
            <person name="Scheve S."/>
            <person name="Hinrichs C."/>
            <person name="Reinhardt R."/>
            <person name="Rabus R."/>
        </authorList>
    </citation>
    <scope>NUCLEOTIDE SEQUENCE</scope>
    <source>
        <strain evidence="7">5ac10</strain>
    </source>
</reference>
<dbReference type="PANTHER" id="PTHR43133">
    <property type="entry name" value="RNA POLYMERASE ECF-TYPE SIGMA FACTO"/>
    <property type="match status" value="1"/>
</dbReference>
<feature type="domain" description="RNA polymerase sigma-70 region 2" evidence="5">
    <location>
        <begin position="51"/>
        <end position="119"/>
    </location>
</feature>
<dbReference type="KEGG" id="dli:dnl_05860"/>
<dbReference type="InterPro" id="IPR013325">
    <property type="entry name" value="RNA_pol_sigma_r2"/>
</dbReference>
<dbReference type="Proteomes" id="UP000663720">
    <property type="component" value="Chromosome"/>
</dbReference>
<dbReference type="SUPFAM" id="SSF88659">
    <property type="entry name" value="Sigma3 and sigma4 domains of RNA polymerase sigma factors"/>
    <property type="match status" value="1"/>
</dbReference>
<dbReference type="NCBIfam" id="TIGR02937">
    <property type="entry name" value="sigma70-ECF"/>
    <property type="match status" value="1"/>
</dbReference>
<dbReference type="InterPro" id="IPR013249">
    <property type="entry name" value="RNA_pol_sigma70_r4_t2"/>
</dbReference>
<name>A0A975B3Z2_9BACT</name>
<dbReference type="GO" id="GO:0003677">
    <property type="term" value="F:DNA binding"/>
    <property type="evidence" value="ECO:0007669"/>
    <property type="project" value="InterPro"/>
</dbReference>
<feature type="domain" description="RNA polymerase sigma factor 70 region 4 type 2" evidence="6">
    <location>
        <begin position="165"/>
        <end position="212"/>
    </location>
</feature>
<organism evidence="7 8">
    <name type="scientific">Desulfonema limicola</name>
    <dbReference type="NCBI Taxonomy" id="45656"/>
    <lineage>
        <taxon>Bacteria</taxon>
        <taxon>Pseudomonadati</taxon>
        <taxon>Thermodesulfobacteriota</taxon>
        <taxon>Desulfobacteria</taxon>
        <taxon>Desulfobacterales</taxon>
        <taxon>Desulfococcaceae</taxon>
        <taxon>Desulfonema</taxon>
    </lineage>
</organism>
<dbReference type="Gene3D" id="1.10.10.10">
    <property type="entry name" value="Winged helix-like DNA-binding domain superfamily/Winged helix DNA-binding domain"/>
    <property type="match status" value="1"/>
</dbReference>
<dbReference type="InterPro" id="IPR013324">
    <property type="entry name" value="RNA_pol_sigma_r3/r4-like"/>
</dbReference>
<evidence type="ECO:0000259" key="6">
    <source>
        <dbReference type="Pfam" id="PF08281"/>
    </source>
</evidence>
<keyword evidence="8" id="KW-1185">Reference proteome</keyword>
<dbReference type="InterPro" id="IPR039425">
    <property type="entry name" value="RNA_pol_sigma-70-like"/>
</dbReference>
<dbReference type="CDD" id="cd06171">
    <property type="entry name" value="Sigma70_r4"/>
    <property type="match status" value="1"/>
</dbReference>
<evidence type="ECO:0000256" key="4">
    <source>
        <dbReference type="ARBA" id="ARBA00023163"/>
    </source>
</evidence>
<proteinExistence type="inferred from homology"/>
<dbReference type="InterPro" id="IPR014284">
    <property type="entry name" value="RNA_pol_sigma-70_dom"/>
</dbReference>
<keyword evidence="3" id="KW-0731">Sigma factor</keyword>
<evidence type="ECO:0000256" key="3">
    <source>
        <dbReference type="ARBA" id="ARBA00023082"/>
    </source>
</evidence>
<dbReference type="InterPro" id="IPR007627">
    <property type="entry name" value="RNA_pol_sigma70_r2"/>
</dbReference>
<protein>
    <submittedName>
        <fullName evidence="7">RNA polymerase sigma factor, sigma-70 family</fullName>
    </submittedName>
</protein>
<dbReference type="GO" id="GO:0016987">
    <property type="term" value="F:sigma factor activity"/>
    <property type="evidence" value="ECO:0007669"/>
    <property type="project" value="UniProtKB-KW"/>
</dbReference>
<evidence type="ECO:0000256" key="1">
    <source>
        <dbReference type="ARBA" id="ARBA00010641"/>
    </source>
</evidence>
<dbReference type="Pfam" id="PF08281">
    <property type="entry name" value="Sigma70_r4_2"/>
    <property type="match status" value="1"/>
</dbReference>
<dbReference type="RefSeq" id="WP_207690232.1">
    <property type="nucleotide sequence ID" value="NZ_CP061799.1"/>
</dbReference>